<accession>A0A1I8EI99</accession>
<feature type="transmembrane region" description="Helical" evidence="1">
    <location>
        <begin position="191"/>
        <end position="219"/>
    </location>
</feature>
<feature type="transmembrane region" description="Helical" evidence="1">
    <location>
        <begin position="834"/>
        <end position="852"/>
    </location>
</feature>
<dbReference type="PANTHER" id="PTHR47049">
    <property type="entry name" value="PIEZO-TYPE MECHANOSENSITIVE ION CHANNEL HOMOLOG"/>
    <property type="match status" value="1"/>
</dbReference>
<keyword evidence="1" id="KW-0812">Transmembrane</keyword>
<proteinExistence type="predicted"/>
<dbReference type="InterPro" id="IPR027272">
    <property type="entry name" value="Piezo"/>
</dbReference>
<feature type="domain" description="Piezo TM25-28" evidence="2">
    <location>
        <begin position="958"/>
        <end position="1159"/>
    </location>
</feature>
<feature type="transmembrane region" description="Helical" evidence="1">
    <location>
        <begin position="295"/>
        <end position="314"/>
    </location>
</feature>
<feature type="transmembrane region" description="Helical" evidence="1">
    <location>
        <begin position="373"/>
        <end position="396"/>
    </location>
</feature>
<dbReference type="InterPro" id="IPR031805">
    <property type="entry name" value="Piezo_TM25-28"/>
</dbReference>
<organism evidence="4">
    <name type="scientific">Wuchereria bancrofti</name>
    <dbReference type="NCBI Taxonomy" id="6293"/>
    <lineage>
        <taxon>Eukaryota</taxon>
        <taxon>Metazoa</taxon>
        <taxon>Ecdysozoa</taxon>
        <taxon>Nematoda</taxon>
        <taxon>Chromadorea</taxon>
        <taxon>Rhabditida</taxon>
        <taxon>Spirurina</taxon>
        <taxon>Spiruromorpha</taxon>
        <taxon>Filarioidea</taxon>
        <taxon>Onchocercidae</taxon>
        <taxon>Wuchereria</taxon>
    </lineage>
</organism>
<evidence type="ECO:0000256" key="1">
    <source>
        <dbReference type="SAM" id="Phobius"/>
    </source>
</evidence>
<feature type="transmembrane region" description="Helical" evidence="1">
    <location>
        <begin position="543"/>
        <end position="566"/>
    </location>
</feature>
<dbReference type="AlphaFoldDB" id="A0A1I8EI99"/>
<name>A0A1I8EI99_WUCBA</name>
<feature type="transmembrane region" description="Helical" evidence="1">
    <location>
        <begin position="573"/>
        <end position="594"/>
    </location>
</feature>
<feature type="transmembrane region" description="Helical" evidence="1">
    <location>
        <begin position="859"/>
        <end position="881"/>
    </location>
</feature>
<feature type="domain" description="Piezo TM1-24" evidence="3">
    <location>
        <begin position="345"/>
        <end position="621"/>
    </location>
</feature>
<sequence length="1166" mass="133324">MAFILLKKVLYRFVLPTALLTGALIRPCFISITYIIFALIGPHLGPIVSSGPIQRSLRVYFISILLTALLTSAIQLSYQIYESFSQPNIDEYTKTCNMSILNFWLRQIGLIRIKRYSGFDTIRVVLPELLALVASLLTTVCCFLIHQNEDFGSSSHIVNVQIVRETSGTTESAKISNSEASVLFLKRLSNVAIILALGLTGIFQPCVLNSIYFIIFLYITTWWALYKPFHRHVFNILKRLIVLYCALHFLLLYMYQIPFFQTVILGHSFFARLVGFVPILYTDCNAWWSVSVISLDYWTIFASVAALLVLYHLLIMQSSFTRCGIHRKYKACEDTGNFPGPGEYETVISQGFSASLTFVSHHLHVFSLMAMTFWALLYHSVFGLVFLVEACIILAFKNTRTVALRASPPLMSYVEFLLVAQYVCSMDIKHELPQSSYMELIGFIFASNRTAAFITLVTKGLLSLPVFALLRVYLREKCGRSTRVGEQERVYSINSTAGSIGISGNEALPSQSASVGVRVVAKYWIFVVSFVLLIISIHSQPVLYTVGFFISFSVLIILLLCSFGCLWRLLYSYLAFLTIYSLTVVIVLYCYQFPAVPLIWQKATGFSDNWNHDIGLVNYNQEGDKGYRATEFLYQSEAYRRVYDGGVVEHCRSSYGQACHISALNLTLMVLTSIAICVPSISSIIFRLLCIFISALITIRMVYQMHFVVEKPLPVYSKELICNSSEYTSSATAYWLGFQKVPVIGNYISGLIVALLTIALQAIVIYRQQHKRLISGTSVPPRGLVFPKADPSNWDTSLVDMIKFFFNYGFYKFGLELSMTMMAVVAWIRMDLLATLLLIWLMVFVLSSRITCRCLWPMFLLYLTVLFPLQYAFYVGLPPFLCFDYPWSRWLSDPLQNDNLIFWLDLPSYRFQLDTRKSVADFLLLLMVACQEYSFRNESDSPAGDNKSIYASRGRNDLKRDNPTYDFIAQQRSFVDFLKIIVFMYGHWITVVMVLVAGLGGVSLFALGYIILAFWILWQGTSLYIMPDYRKTLKRWNLLLYYTVFVMFCKVILQIFACAFVHMLIETNLCCIRQLFSIVCVSIIPGRINNYYLPSEQQEFDKECAVQKSETQIGFDTFAFGLLVLQLRIFNSWYFQHCVVEYRSAAVLMNRYHMIFEHAGTSKNMH</sequence>
<feature type="transmembrane region" description="Helical" evidence="1">
    <location>
        <begin position="12"/>
        <end position="37"/>
    </location>
</feature>
<dbReference type="WBParaSite" id="maker-PairedContig_212-snap-gene-1.25-mRNA-1">
    <property type="protein sequence ID" value="maker-PairedContig_212-snap-gene-1.25-mRNA-1"/>
    <property type="gene ID" value="maker-PairedContig_212-snap-gene-1.25"/>
</dbReference>
<feature type="transmembrane region" description="Helical" evidence="1">
    <location>
        <begin position="240"/>
        <end position="257"/>
    </location>
</feature>
<feature type="transmembrane region" description="Helical" evidence="1">
    <location>
        <begin position="408"/>
        <end position="428"/>
    </location>
</feature>
<feature type="transmembrane region" description="Helical" evidence="1">
    <location>
        <begin position="269"/>
        <end position="288"/>
    </location>
</feature>
<feature type="transmembrane region" description="Helical" evidence="1">
    <location>
        <begin position="519"/>
        <end position="537"/>
    </location>
</feature>
<feature type="transmembrane region" description="Helical" evidence="1">
    <location>
        <begin position="1039"/>
        <end position="1065"/>
    </location>
</feature>
<feature type="transmembrane region" description="Helical" evidence="1">
    <location>
        <begin position="985"/>
        <end position="1018"/>
    </location>
</feature>
<feature type="transmembrane region" description="Helical" evidence="1">
    <location>
        <begin position="451"/>
        <end position="474"/>
    </location>
</feature>
<feature type="transmembrane region" description="Helical" evidence="1">
    <location>
        <begin position="57"/>
        <end position="78"/>
    </location>
</feature>
<feature type="transmembrane region" description="Helical" evidence="1">
    <location>
        <begin position="124"/>
        <end position="146"/>
    </location>
</feature>
<dbReference type="GO" id="GO:0016020">
    <property type="term" value="C:membrane"/>
    <property type="evidence" value="ECO:0007669"/>
    <property type="project" value="InterPro"/>
</dbReference>
<dbReference type="Pfam" id="PF15917">
    <property type="entry name" value="Piezo_TM25-28"/>
    <property type="match status" value="1"/>
</dbReference>
<dbReference type="PANTHER" id="PTHR47049:SF2">
    <property type="entry name" value="PIEZO-TYPE MECHANOSENSITIVE ION CHANNEL HOMOLOG"/>
    <property type="match status" value="1"/>
</dbReference>
<reference evidence="4" key="1">
    <citation type="submission" date="2016-11" db="UniProtKB">
        <authorList>
            <consortium name="WormBaseParasite"/>
        </authorList>
    </citation>
    <scope>IDENTIFICATION</scope>
    <source>
        <strain evidence="4">pt0022</strain>
    </source>
</reference>
<protein>
    <submittedName>
        <fullName evidence="4">PIEZO domain-containing protein</fullName>
    </submittedName>
</protein>
<evidence type="ECO:0000313" key="4">
    <source>
        <dbReference type="WBParaSite" id="maker-PairedContig_212-snap-gene-1.25-mRNA-1"/>
    </source>
</evidence>
<dbReference type="GO" id="GO:0008381">
    <property type="term" value="F:mechanosensitive monoatomic ion channel activity"/>
    <property type="evidence" value="ECO:0007669"/>
    <property type="project" value="InterPro"/>
</dbReference>
<keyword evidence="1" id="KW-1133">Transmembrane helix</keyword>
<dbReference type="Pfam" id="PF24871">
    <property type="entry name" value="Piezo_TM1-24"/>
    <property type="match status" value="2"/>
</dbReference>
<evidence type="ECO:0000259" key="2">
    <source>
        <dbReference type="Pfam" id="PF15917"/>
    </source>
</evidence>
<feature type="domain" description="Piezo TM1-24" evidence="3">
    <location>
        <begin position="26"/>
        <end position="328"/>
    </location>
</feature>
<feature type="transmembrane region" description="Helical" evidence="1">
    <location>
        <begin position="684"/>
        <end position="703"/>
    </location>
</feature>
<keyword evidence="1" id="KW-0472">Membrane</keyword>
<dbReference type="STRING" id="6293.A0A1I8EI99"/>
<dbReference type="InterPro" id="IPR056769">
    <property type="entry name" value="Piezo_TM1-24"/>
</dbReference>
<feature type="transmembrane region" description="Helical" evidence="1">
    <location>
        <begin position="744"/>
        <end position="766"/>
    </location>
</feature>
<evidence type="ECO:0000259" key="3">
    <source>
        <dbReference type="Pfam" id="PF24871"/>
    </source>
</evidence>